<dbReference type="CDD" id="cd01647">
    <property type="entry name" value="RT_LTR"/>
    <property type="match status" value="1"/>
</dbReference>
<dbReference type="EMBL" id="BQNB010019893">
    <property type="protein sequence ID" value="GJT90120.1"/>
    <property type="molecule type" value="Genomic_DNA"/>
</dbReference>
<evidence type="ECO:0000256" key="2">
    <source>
        <dbReference type="ARBA" id="ARBA00022750"/>
    </source>
</evidence>
<dbReference type="InterPro" id="IPR001969">
    <property type="entry name" value="Aspartic_peptidase_AS"/>
</dbReference>
<dbReference type="SMART" id="SM00343">
    <property type="entry name" value="ZnF_C2HC"/>
    <property type="match status" value="2"/>
</dbReference>
<keyword evidence="12" id="KW-1185">Reference proteome</keyword>
<feature type="domain" description="CCHC-type" evidence="9">
    <location>
        <begin position="228"/>
        <end position="243"/>
    </location>
</feature>
<keyword evidence="4" id="KW-0694">RNA-binding</keyword>
<organism evidence="11 12">
    <name type="scientific">Tanacetum coccineum</name>
    <dbReference type="NCBI Taxonomy" id="301880"/>
    <lineage>
        <taxon>Eukaryota</taxon>
        <taxon>Viridiplantae</taxon>
        <taxon>Streptophyta</taxon>
        <taxon>Embryophyta</taxon>
        <taxon>Tracheophyta</taxon>
        <taxon>Spermatophyta</taxon>
        <taxon>Magnoliopsida</taxon>
        <taxon>eudicotyledons</taxon>
        <taxon>Gunneridae</taxon>
        <taxon>Pentapetalae</taxon>
        <taxon>asterids</taxon>
        <taxon>campanulids</taxon>
        <taxon>Asterales</taxon>
        <taxon>Asteraceae</taxon>
        <taxon>Asteroideae</taxon>
        <taxon>Anthemideae</taxon>
        <taxon>Anthemidinae</taxon>
        <taxon>Tanacetum</taxon>
    </lineage>
</organism>
<dbReference type="InterPro" id="IPR001878">
    <property type="entry name" value="Znf_CCHC"/>
</dbReference>
<evidence type="ECO:0000256" key="4">
    <source>
        <dbReference type="ARBA" id="ARBA00022884"/>
    </source>
</evidence>
<evidence type="ECO:0000256" key="1">
    <source>
        <dbReference type="ARBA" id="ARBA00022670"/>
    </source>
</evidence>
<keyword evidence="6" id="KW-0238">DNA-binding</keyword>
<comment type="caution">
    <text evidence="11">The sequence shown here is derived from an EMBL/GenBank/DDBJ whole genome shotgun (WGS) entry which is preliminary data.</text>
</comment>
<dbReference type="PANTHER" id="PTHR24559">
    <property type="entry name" value="TRANSPOSON TY3-I GAG-POL POLYPROTEIN"/>
    <property type="match status" value="1"/>
</dbReference>
<keyword evidence="11" id="KW-0548">Nucleotidyltransferase</keyword>
<evidence type="ECO:0000256" key="3">
    <source>
        <dbReference type="ARBA" id="ARBA00022842"/>
    </source>
</evidence>
<evidence type="ECO:0000259" key="9">
    <source>
        <dbReference type="PROSITE" id="PS50158"/>
    </source>
</evidence>
<keyword evidence="3" id="KW-0460">Magnesium</keyword>
<evidence type="ECO:0000313" key="12">
    <source>
        <dbReference type="Proteomes" id="UP001151760"/>
    </source>
</evidence>
<protein>
    <submittedName>
        <fullName evidence="11">Reverse transcriptase domain-containing protein</fullName>
    </submittedName>
</protein>
<feature type="compositionally biased region" description="Low complexity" evidence="8">
    <location>
        <begin position="151"/>
        <end position="162"/>
    </location>
</feature>
<feature type="region of interest" description="Disordered" evidence="8">
    <location>
        <begin position="138"/>
        <end position="178"/>
    </location>
</feature>
<feature type="compositionally biased region" description="Basic and acidic residues" evidence="8">
    <location>
        <begin position="138"/>
        <end position="150"/>
    </location>
</feature>
<dbReference type="GO" id="GO:0003964">
    <property type="term" value="F:RNA-directed DNA polymerase activity"/>
    <property type="evidence" value="ECO:0007669"/>
    <property type="project" value="UniProtKB-KW"/>
</dbReference>
<evidence type="ECO:0000256" key="6">
    <source>
        <dbReference type="ARBA" id="ARBA00023125"/>
    </source>
</evidence>
<dbReference type="SUPFAM" id="SSF50630">
    <property type="entry name" value="Acid proteases"/>
    <property type="match status" value="1"/>
</dbReference>
<dbReference type="Gene3D" id="2.40.70.10">
    <property type="entry name" value="Acid Proteases"/>
    <property type="match status" value="1"/>
</dbReference>
<feature type="region of interest" description="Disordered" evidence="8">
    <location>
        <begin position="1"/>
        <end position="24"/>
    </location>
</feature>
<sequence length="933" mass="105443">MAPKRRTTRLNPSATPTPVTDTHTTTSVTNAQIQAMINEGVTAALAARDATRNGDDSHTFRNALTWWNSHVKTTTPEAAHAMPWRTLKKMMTDKYCPRGEIKKLEFEMWNLKVKGNDVDAIEFATELMDKKINTWAERQADNKRKSDDTAKNNQNQQPNKRQNTGRAYAAGNDDRRPYGGPRPLCSKCNYHHEGPCAPKCSKCNRFGHLGRDCRSPPNVNTGANQRACFECGAQGHFKKDCPKLKNNNNRGNQAGNAKAQAKVYAVGNAGANPDNNVVTGTFLLNNRYASILFDTGADRSFVSTAFSSRIVITPTALDHDYNVELADGRIVGLNTIIRGCTLNLLNHPFNIDLMPVELGSFDVIIGMDWLAKYHAVIVCAEKIVRIPFGDEILIVRGDGSSNKHGTRLNIISCTKAQEYLTKGCHVFLANITATKDEDKSKEKRLEDVPVVQEFPEVFPEDLPGIPPTRQVEFRIDLVPGATPVARAPYRLAPSEMKELAEQLQELTDKGFIRPSSSPWGAPVLFVKKKDGSFRIYIDYKELNKLTVKNRYPLPMIDDLFDQLQGSSIYSKIDLRSGYHQLRVREEDIPKTSFRTRYSHYEFQVMSFSLTNALAVFMDLMNRVCKPYLDKFVIVFIDDILIYSKSKKEHEEHLRQILKLLKKEELYAKFSKCEFWISRVQFLGHVIDCRGIHVDPAKIESIKDWASPKTPTEIRQFLGLAGYYRRFIEGFSKIAKSITKLTQKGVKFDWGDKHEAVFQLLKQKLCNAPILALPEGSEDFIAYCDASKKGLGAVLMQREKVGAVAYKLELPQELSRVHNTFHVSNLKKCYSDDPLVVPLEGLQVDDKLHFVEEPVEIMDREVKQLRQSRVPIVKVSNRTLVGVLSLRWNRMLFNSGRNTTPPHQRHMHTASSAGDKTLRTSSFKRGKTITTSCI</sequence>
<dbReference type="InterPro" id="IPR036875">
    <property type="entry name" value="Znf_CCHC_sf"/>
</dbReference>
<name>A0ABQ5HS40_9ASTR</name>
<dbReference type="Proteomes" id="UP001151760">
    <property type="component" value="Unassembled WGS sequence"/>
</dbReference>
<dbReference type="PROSITE" id="PS50878">
    <property type="entry name" value="RT_POL"/>
    <property type="match status" value="1"/>
</dbReference>
<dbReference type="InterPro" id="IPR043128">
    <property type="entry name" value="Rev_trsase/Diguanyl_cyclase"/>
</dbReference>
<proteinExistence type="predicted"/>
<dbReference type="SUPFAM" id="SSF57756">
    <property type="entry name" value="Retrovirus zinc finger-like domains"/>
    <property type="match status" value="1"/>
</dbReference>
<dbReference type="Pfam" id="PF00098">
    <property type="entry name" value="zf-CCHC"/>
    <property type="match status" value="1"/>
</dbReference>
<dbReference type="Pfam" id="PF08284">
    <property type="entry name" value="RVP_2"/>
    <property type="match status" value="1"/>
</dbReference>
<keyword evidence="7" id="KW-0862">Zinc</keyword>
<dbReference type="PROSITE" id="PS00141">
    <property type="entry name" value="ASP_PROTEASE"/>
    <property type="match status" value="1"/>
</dbReference>
<feature type="domain" description="CCHC-type" evidence="9">
    <location>
        <begin position="199"/>
        <end position="215"/>
    </location>
</feature>
<reference evidence="11" key="1">
    <citation type="journal article" date="2022" name="Int. J. Mol. Sci.">
        <title>Draft Genome of Tanacetum Coccineum: Genomic Comparison of Closely Related Tanacetum-Family Plants.</title>
        <authorList>
            <person name="Yamashiro T."/>
            <person name="Shiraishi A."/>
            <person name="Nakayama K."/>
            <person name="Satake H."/>
        </authorList>
    </citation>
    <scope>NUCLEOTIDE SEQUENCE</scope>
</reference>
<dbReference type="InterPro" id="IPR041577">
    <property type="entry name" value="RT_RNaseH_2"/>
</dbReference>
<dbReference type="Gene3D" id="3.10.10.10">
    <property type="entry name" value="HIV Type 1 Reverse Transcriptase, subunit A, domain 1"/>
    <property type="match status" value="1"/>
</dbReference>
<dbReference type="Pfam" id="PF17919">
    <property type="entry name" value="RT_RNaseH_2"/>
    <property type="match status" value="1"/>
</dbReference>
<dbReference type="SUPFAM" id="SSF56672">
    <property type="entry name" value="DNA/RNA polymerases"/>
    <property type="match status" value="1"/>
</dbReference>
<keyword evidence="5" id="KW-0229">DNA integration</keyword>
<dbReference type="InterPro" id="IPR000477">
    <property type="entry name" value="RT_dom"/>
</dbReference>
<keyword evidence="11" id="KW-0695">RNA-directed DNA polymerase</keyword>
<dbReference type="InterPro" id="IPR021109">
    <property type="entry name" value="Peptidase_aspartic_dom_sf"/>
</dbReference>
<feature type="region of interest" description="Disordered" evidence="8">
    <location>
        <begin position="894"/>
        <end position="915"/>
    </location>
</feature>
<evidence type="ECO:0000256" key="8">
    <source>
        <dbReference type="SAM" id="MobiDB-lite"/>
    </source>
</evidence>
<evidence type="ECO:0000256" key="5">
    <source>
        <dbReference type="ARBA" id="ARBA00022908"/>
    </source>
</evidence>
<reference evidence="11" key="2">
    <citation type="submission" date="2022-01" db="EMBL/GenBank/DDBJ databases">
        <authorList>
            <person name="Yamashiro T."/>
            <person name="Shiraishi A."/>
            <person name="Satake H."/>
            <person name="Nakayama K."/>
        </authorList>
    </citation>
    <scope>NUCLEOTIDE SEQUENCE</scope>
</reference>
<keyword evidence="2" id="KW-0064">Aspartyl protease</keyword>
<evidence type="ECO:0000256" key="7">
    <source>
        <dbReference type="PROSITE-ProRule" id="PRU00047"/>
    </source>
</evidence>
<dbReference type="PROSITE" id="PS50158">
    <property type="entry name" value="ZF_CCHC"/>
    <property type="match status" value="2"/>
</dbReference>
<keyword evidence="7" id="KW-0479">Metal-binding</keyword>
<keyword evidence="1" id="KW-0645">Protease</keyword>
<gene>
    <name evidence="11" type="ORF">Tco_1078965</name>
</gene>
<dbReference type="CDD" id="cd00303">
    <property type="entry name" value="retropepsin_like"/>
    <property type="match status" value="1"/>
</dbReference>
<dbReference type="PANTHER" id="PTHR24559:SF427">
    <property type="entry name" value="RNA-DIRECTED DNA POLYMERASE"/>
    <property type="match status" value="1"/>
</dbReference>
<dbReference type="Gene3D" id="4.10.60.10">
    <property type="entry name" value="Zinc finger, CCHC-type"/>
    <property type="match status" value="1"/>
</dbReference>
<dbReference type="Gene3D" id="3.30.70.270">
    <property type="match status" value="2"/>
</dbReference>
<evidence type="ECO:0000259" key="10">
    <source>
        <dbReference type="PROSITE" id="PS50878"/>
    </source>
</evidence>
<keyword evidence="11" id="KW-0808">Transferase</keyword>
<keyword evidence="7" id="KW-0863">Zinc-finger</keyword>
<keyword evidence="2" id="KW-0378">Hydrolase</keyword>
<evidence type="ECO:0000313" key="11">
    <source>
        <dbReference type="EMBL" id="GJT90120.1"/>
    </source>
</evidence>
<dbReference type="Pfam" id="PF00078">
    <property type="entry name" value="RVT_1"/>
    <property type="match status" value="1"/>
</dbReference>
<accession>A0ABQ5HS40</accession>
<feature type="domain" description="Reverse transcriptase" evidence="10">
    <location>
        <begin position="507"/>
        <end position="686"/>
    </location>
</feature>
<dbReference type="InterPro" id="IPR043502">
    <property type="entry name" value="DNA/RNA_pol_sf"/>
</dbReference>
<dbReference type="InterPro" id="IPR053134">
    <property type="entry name" value="RNA-dir_DNA_polymerase"/>
</dbReference>